<dbReference type="Proteomes" id="UP000070401">
    <property type="component" value="Unassembled WGS sequence"/>
</dbReference>
<reference evidence="2" key="1">
    <citation type="submission" date="2016-01" db="EMBL/GenBank/DDBJ databases">
        <authorList>
            <person name="Mitreva M."/>
            <person name="Pepin K.H."/>
            <person name="Mihindukulasuriya K.A."/>
            <person name="Fulton R."/>
            <person name="Fronick C."/>
            <person name="O'Laughlin M."/>
            <person name="Miner T."/>
            <person name="Herter B."/>
            <person name="Rosa B.A."/>
            <person name="Cordes M."/>
            <person name="Tomlinson C."/>
            <person name="Wollam A."/>
            <person name="Palsikar V.B."/>
            <person name="Mardis E.R."/>
            <person name="Wilson R.K."/>
        </authorList>
    </citation>
    <scope>NUCLEOTIDE SEQUENCE [LARGE SCALE GENOMIC DNA]</scope>
    <source>
        <strain evidence="2">MJR7757B</strain>
    </source>
</reference>
<dbReference type="AlphaFoldDB" id="A0A133NXA6"/>
<name>A0A133NXA6_FUSNU</name>
<organism evidence="1 2">
    <name type="scientific">Fusobacterium nucleatum</name>
    <dbReference type="NCBI Taxonomy" id="851"/>
    <lineage>
        <taxon>Bacteria</taxon>
        <taxon>Fusobacteriati</taxon>
        <taxon>Fusobacteriota</taxon>
        <taxon>Fusobacteriia</taxon>
        <taxon>Fusobacteriales</taxon>
        <taxon>Fusobacteriaceae</taxon>
        <taxon>Fusobacterium</taxon>
    </lineage>
</organism>
<evidence type="ECO:0000313" key="2">
    <source>
        <dbReference type="Proteomes" id="UP000070401"/>
    </source>
</evidence>
<accession>A0A133NXA6</accession>
<keyword evidence="2" id="KW-1185">Reference proteome</keyword>
<evidence type="ECO:0000313" key="1">
    <source>
        <dbReference type="EMBL" id="KXA20923.1"/>
    </source>
</evidence>
<proteinExistence type="predicted"/>
<dbReference type="EMBL" id="LRPY01000116">
    <property type="protein sequence ID" value="KXA20923.1"/>
    <property type="molecule type" value="Genomic_DNA"/>
</dbReference>
<gene>
    <name evidence="1" type="ORF">HMPREF3221_01180</name>
</gene>
<dbReference type="STRING" id="1408287.GCA_000493815_00096"/>
<dbReference type="eggNOG" id="ENOG502Z9ZX">
    <property type="taxonomic scope" value="Bacteria"/>
</dbReference>
<protein>
    <submittedName>
        <fullName evidence="1">Uncharacterized protein</fullName>
    </submittedName>
</protein>
<dbReference type="PATRIC" id="fig|851.8.peg.1183"/>
<sequence length="287" mass="34238">MVLLSKKIKVTLPQNIYEIIKNDIDDFNMTSNHFMNYIFLNLNEKYKNFKGNPTIAEQSKEKSSIQFNLNKASNLIYYDVLIENNAQNESEFMRSLLIRYATNPKNKRELFIFKEFVERLNLAIKDKKNVYVTFNDNRKVKVSPYHIGSSDLEIANYIFCYDYSEEKYKNYKLNYLKQVYTTSESGNWKDEKYINDVIKNFDPFLSKGQVIKIRLSEKGKKLFKAIKINRPKLISENGDIFEFEASEEQIKRYFTYFLDEATVIEPIELKEWFIEKYENALKNLKNN</sequence>
<dbReference type="PROSITE" id="PS52050">
    <property type="entry name" value="WYL"/>
    <property type="match status" value="1"/>
</dbReference>
<comment type="caution">
    <text evidence="1">The sequence shown here is derived from an EMBL/GenBank/DDBJ whole genome shotgun (WGS) entry which is preliminary data.</text>
</comment>